<keyword evidence="3" id="KW-0813">Transport</keyword>
<feature type="transmembrane region" description="Helical" evidence="9">
    <location>
        <begin position="331"/>
        <end position="362"/>
    </location>
</feature>
<keyword evidence="7 9" id="KW-0472">Membrane</keyword>
<feature type="transmembrane region" description="Helical" evidence="9">
    <location>
        <begin position="167"/>
        <end position="193"/>
    </location>
</feature>
<dbReference type="RefSeq" id="WP_250724681.1">
    <property type="nucleotide sequence ID" value="NZ_CP098400.1"/>
</dbReference>
<dbReference type="AlphaFoldDB" id="A0A9J6ZS86"/>
<name>A0A9J6ZS86_9BACT</name>
<evidence type="ECO:0000256" key="2">
    <source>
        <dbReference type="ARBA" id="ARBA00009773"/>
    </source>
</evidence>
<keyword evidence="6 9" id="KW-1133">Transmembrane helix</keyword>
<dbReference type="InterPro" id="IPR002549">
    <property type="entry name" value="AI-2E-like"/>
</dbReference>
<proteinExistence type="inferred from homology"/>
<evidence type="ECO:0000313" key="10">
    <source>
        <dbReference type="EMBL" id="URW80457.1"/>
    </source>
</evidence>
<evidence type="ECO:0000256" key="6">
    <source>
        <dbReference type="ARBA" id="ARBA00022989"/>
    </source>
</evidence>
<evidence type="ECO:0000313" key="11">
    <source>
        <dbReference type="Proteomes" id="UP001056426"/>
    </source>
</evidence>
<evidence type="ECO:0000256" key="9">
    <source>
        <dbReference type="SAM" id="Phobius"/>
    </source>
</evidence>
<feature type="transmembrane region" description="Helical" evidence="9">
    <location>
        <begin position="47"/>
        <end position="67"/>
    </location>
</feature>
<sequence length="396" mass="44676">MEDLTNYGAFNQFRDDRPYTFDRFVRLLLSIAIFAAIITVLRSLSGVLIPFFIALLLAYLSEPLVAFAQEKLRVRHRGIAVFITMAFFILVFSALMWWLFPTFIAEFKKLTELLRDFFQTSHFRDLIPEKVQLWCTDFFANVNVQEFISAETISEAASILYAALKSVLAGGMSIIAAVIGALIVLLYLFFILLDYQKIESEWRGLITEKHRPLISAIVEDLKNSMKVYFRAQFTIAMIVGILMSIGFSIIKLPIPVTFGLFIGLLNIVPYLQIVGFIPALFLAMLKSMESDQTFIEVALLILLVMGLVQVIQETILIPRIMGKAYNMNPALILLSLSIWGSLMGVIGLVLALPLTTVILSYYKQLIINKNRVVPQGPEPGPDFTSQTDRPVEEDLP</sequence>
<feature type="transmembrane region" description="Helical" evidence="9">
    <location>
        <begin position="24"/>
        <end position="41"/>
    </location>
</feature>
<keyword evidence="11" id="KW-1185">Reference proteome</keyword>
<protein>
    <submittedName>
        <fullName evidence="10">AI-2E family transporter</fullName>
    </submittedName>
</protein>
<dbReference type="Pfam" id="PF01594">
    <property type="entry name" value="AI-2E_transport"/>
    <property type="match status" value="1"/>
</dbReference>
<evidence type="ECO:0000256" key="3">
    <source>
        <dbReference type="ARBA" id="ARBA00022448"/>
    </source>
</evidence>
<evidence type="ECO:0000256" key="8">
    <source>
        <dbReference type="SAM" id="MobiDB-lite"/>
    </source>
</evidence>
<dbReference type="KEGG" id="alkq:M9189_03715"/>
<dbReference type="EMBL" id="CP098400">
    <property type="protein sequence ID" value="URW80457.1"/>
    <property type="molecule type" value="Genomic_DNA"/>
</dbReference>
<accession>A0A9J6ZS86</accession>
<dbReference type="GO" id="GO:0055085">
    <property type="term" value="P:transmembrane transport"/>
    <property type="evidence" value="ECO:0007669"/>
    <property type="project" value="TreeGrafter"/>
</dbReference>
<reference evidence="10" key="2">
    <citation type="submission" date="2022-06" db="EMBL/GenBank/DDBJ databases">
        <title>Xiashengella guii gen. nov. sp. nov., a bacterium isolated form anaerobic digestion tank.</title>
        <authorList>
            <person name="Huang H."/>
        </authorList>
    </citation>
    <scope>NUCLEOTIDE SEQUENCE</scope>
    <source>
        <strain evidence="10">Ai-910</strain>
    </source>
</reference>
<feature type="region of interest" description="Disordered" evidence="8">
    <location>
        <begin position="376"/>
        <end position="396"/>
    </location>
</feature>
<dbReference type="Proteomes" id="UP001056426">
    <property type="component" value="Chromosome"/>
</dbReference>
<evidence type="ECO:0000256" key="5">
    <source>
        <dbReference type="ARBA" id="ARBA00022692"/>
    </source>
</evidence>
<evidence type="ECO:0000256" key="4">
    <source>
        <dbReference type="ARBA" id="ARBA00022475"/>
    </source>
</evidence>
<comment type="similarity">
    <text evidence="2">Belongs to the autoinducer-2 exporter (AI-2E) (TC 2.A.86) family.</text>
</comment>
<dbReference type="GO" id="GO:0005886">
    <property type="term" value="C:plasma membrane"/>
    <property type="evidence" value="ECO:0007669"/>
    <property type="project" value="UniProtKB-SubCell"/>
</dbReference>
<feature type="transmembrane region" description="Helical" evidence="9">
    <location>
        <begin position="79"/>
        <end position="100"/>
    </location>
</feature>
<evidence type="ECO:0000256" key="7">
    <source>
        <dbReference type="ARBA" id="ARBA00023136"/>
    </source>
</evidence>
<feature type="transmembrane region" description="Helical" evidence="9">
    <location>
        <begin position="256"/>
        <end position="282"/>
    </location>
</feature>
<feature type="transmembrane region" description="Helical" evidence="9">
    <location>
        <begin position="294"/>
        <end position="311"/>
    </location>
</feature>
<gene>
    <name evidence="10" type="ORF">M9189_03715</name>
</gene>
<dbReference type="PANTHER" id="PTHR21716:SF53">
    <property type="entry name" value="PERMEASE PERM-RELATED"/>
    <property type="match status" value="1"/>
</dbReference>
<evidence type="ECO:0000256" key="1">
    <source>
        <dbReference type="ARBA" id="ARBA00004651"/>
    </source>
</evidence>
<keyword evidence="5 9" id="KW-0812">Transmembrane</keyword>
<organism evidence="10 11">
    <name type="scientific">Xiashengella succiniciproducens</name>
    <dbReference type="NCBI Taxonomy" id="2949635"/>
    <lineage>
        <taxon>Bacteria</taxon>
        <taxon>Pseudomonadati</taxon>
        <taxon>Bacteroidota</taxon>
        <taxon>Bacteroidia</taxon>
        <taxon>Marinilabiliales</taxon>
        <taxon>Marinilabiliaceae</taxon>
        <taxon>Xiashengella</taxon>
    </lineage>
</organism>
<comment type="subcellular location">
    <subcellularLocation>
        <location evidence="1">Cell membrane</location>
        <topology evidence="1">Multi-pass membrane protein</topology>
    </subcellularLocation>
</comment>
<keyword evidence="4" id="KW-1003">Cell membrane</keyword>
<feature type="transmembrane region" description="Helical" evidence="9">
    <location>
        <begin position="227"/>
        <end position="250"/>
    </location>
</feature>
<dbReference type="PANTHER" id="PTHR21716">
    <property type="entry name" value="TRANSMEMBRANE PROTEIN"/>
    <property type="match status" value="1"/>
</dbReference>
<reference evidence="10" key="1">
    <citation type="submission" date="2022-05" db="EMBL/GenBank/DDBJ databases">
        <authorList>
            <person name="Sun X."/>
        </authorList>
    </citation>
    <scope>NUCLEOTIDE SEQUENCE</scope>
    <source>
        <strain evidence="10">Ai-910</strain>
    </source>
</reference>